<feature type="transmembrane region" description="Helical" evidence="5">
    <location>
        <begin position="119"/>
        <end position="142"/>
    </location>
</feature>
<evidence type="ECO:0000313" key="7">
    <source>
        <dbReference type="Proteomes" id="UP000177725"/>
    </source>
</evidence>
<feature type="transmembrane region" description="Helical" evidence="5">
    <location>
        <begin position="341"/>
        <end position="362"/>
    </location>
</feature>
<protein>
    <submittedName>
        <fullName evidence="6">Uncharacterized protein</fullName>
    </submittedName>
</protein>
<dbReference type="AlphaFoldDB" id="A0A1G2F6T5"/>
<feature type="transmembrane region" description="Helical" evidence="5">
    <location>
        <begin position="450"/>
        <end position="472"/>
    </location>
</feature>
<organism evidence="6 7">
    <name type="scientific">Candidatus Portnoybacteria bacterium RBG_13_41_18</name>
    <dbReference type="NCBI Taxonomy" id="1801991"/>
    <lineage>
        <taxon>Bacteria</taxon>
        <taxon>Candidatus Portnoyibacteriota</taxon>
    </lineage>
</organism>
<feature type="transmembrane region" description="Helical" evidence="5">
    <location>
        <begin position="304"/>
        <end position="329"/>
    </location>
</feature>
<reference evidence="6 7" key="1">
    <citation type="journal article" date="2016" name="Nat. Commun.">
        <title>Thousands of microbial genomes shed light on interconnected biogeochemical processes in an aquifer system.</title>
        <authorList>
            <person name="Anantharaman K."/>
            <person name="Brown C.T."/>
            <person name="Hug L.A."/>
            <person name="Sharon I."/>
            <person name="Castelle C.J."/>
            <person name="Probst A.J."/>
            <person name="Thomas B.C."/>
            <person name="Singh A."/>
            <person name="Wilkins M.J."/>
            <person name="Karaoz U."/>
            <person name="Brodie E.L."/>
            <person name="Williams K.H."/>
            <person name="Hubbard S.S."/>
            <person name="Banfield J.F."/>
        </authorList>
    </citation>
    <scope>NUCLEOTIDE SEQUENCE [LARGE SCALE GENOMIC DNA]</scope>
</reference>
<evidence type="ECO:0000256" key="2">
    <source>
        <dbReference type="ARBA" id="ARBA00022692"/>
    </source>
</evidence>
<keyword evidence="2 5" id="KW-0812">Transmembrane</keyword>
<feature type="transmembrane region" description="Helical" evidence="5">
    <location>
        <begin position="154"/>
        <end position="174"/>
    </location>
</feature>
<dbReference type="CDD" id="cd13128">
    <property type="entry name" value="MATE_Wzx_like"/>
    <property type="match status" value="1"/>
</dbReference>
<dbReference type="GO" id="GO:0016020">
    <property type="term" value="C:membrane"/>
    <property type="evidence" value="ECO:0007669"/>
    <property type="project" value="UniProtKB-SubCell"/>
</dbReference>
<keyword evidence="3 5" id="KW-1133">Transmembrane helix</keyword>
<evidence type="ECO:0000256" key="4">
    <source>
        <dbReference type="ARBA" id="ARBA00023136"/>
    </source>
</evidence>
<dbReference type="InterPro" id="IPR002797">
    <property type="entry name" value="Polysacc_synth"/>
</dbReference>
<feature type="transmembrane region" description="Helical" evidence="5">
    <location>
        <begin position="18"/>
        <end position="38"/>
    </location>
</feature>
<dbReference type="InterPro" id="IPR052556">
    <property type="entry name" value="PolySynth_Transporter"/>
</dbReference>
<comment type="caution">
    <text evidence="6">The sequence shown here is derived from an EMBL/GenBank/DDBJ whole genome shotgun (WGS) entry which is preliminary data.</text>
</comment>
<feature type="transmembrane region" description="Helical" evidence="5">
    <location>
        <begin position="222"/>
        <end position="241"/>
    </location>
</feature>
<accession>A0A1G2F6T5</accession>
<feature type="transmembrane region" description="Helical" evidence="5">
    <location>
        <begin position="94"/>
        <end position="113"/>
    </location>
</feature>
<dbReference type="PANTHER" id="PTHR43424">
    <property type="entry name" value="LOCUS PUTATIVE PROTEIN 1-RELATED"/>
    <property type="match status" value="1"/>
</dbReference>
<feature type="transmembrane region" description="Helical" evidence="5">
    <location>
        <begin position="369"/>
        <end position="387"/>
    </location>
</feature>
<name>A0A1G2F6T5_9BACT</name>
<dbReference type="PANTHER" id="PTHR43424:SF1">
    <property type="entry name" value="LOCUS PUTATIVE PROTEIN 1-RELATED"/>
    <property type="match status" value="1"/>
</dbReference>
<feature type="transmembrane region" description="Helical" evidence="5">
    <location>
        <begin position="261"/>
        <end position="283"/>
    </location>
</feature>
<evidence type="ECO:0000256" key="1">
    <source>
        <dbReference type="ARBA" id="ARBA00004141"/>
    </source>
</evidence>
<feature type="transmembrane region" description="Helical" evidence="5">
    <location>
        <begin position="426"/>
        <end position="444"/>
    </location>
</feature>
<comment type="subcellular location">
    <subcellularLocation>
        <location evidence="1">Membrane</location>
        <topology evidence="1">Multi-pass membrane protein</topology>
    </subcellularLocation>
</comment>
<evidence type="ECO:0000256" key="5">
    <source>
        <dbReference type="SAM" id="Phobius"/>
    </source>
</evidence>
<evidence type="ECO:0000313" key="6">
    <source>
        <dbReference type="EMBL" id="OGZ33786.1"/>
    </source>
</evidence>
<sequence length="493" mass="54731">MELGILPRMLAKKIAQNTIISIVSRILSTALALIIVGISTRYLRQDGFGYYSTVLAFLYIFSVLADLGLYSITLREISKEGANESEIASHAFSLRFWAGLAIFILSPLVAWLFPYPLEIKIGILIAAFGYWFLSSTQVLIGIFQKYLKMARVSLGEIIARVVQLGLVIFFFFGISDKKTGFYLVVLAFSLSSFANFLFVWISAQKYISVRFVWNISYWRKMLRESFPIALSAIFAMVYFKLDTVMLSLMRPVQDVGIYSVAYKIMESLIFFPALLVGLIMPLLSKYAGSYQAEFKRISQKGFEILLIFAIPLAIGGLILSRPIVGLIAGDDFSQSVGVLKILIFAAAIIFFGSLFSNMIIALGRQKTLAKIYALGAIVNFSINLFLIPRFSFWGAASSTLLTEALVTILMWLAIKKTADWAPGFGLSFKIILAAGLMAVSLYFFKEFNVLISLGLGLIIYFGALFAAGGISLKEILPLFTPTPERLAPKRDGE</sequence>
<proteinExistence type="predicted"/>
<dbReference type="Pfam" id="PF01943">
    <property type="entry name" value="Polysacc_synt"/>
    <property type="match status" value="1"/>
</dbReference>
<keyword evidence="4 5" id="KW-0472">Membrane</keyword>
<feature type="transmembrane region" description="Helical" evidence="5">
    <location>
        <begin position="393"/>
        <end position="414"/>
    </location>
</feature>
<feature type="transmembrane region" description="Helical" evidence="5">
    <location>
        <begin position="50"/>
        <end position="73"/>
    </location>
</feature>
<gene>
    <name evidence="6" type="ORF">A2174_02100</name>
</gene>
<dbReference type="Proteomes" id="UP000177725">
    <property type="component" value="Unassembled WGS sequence"/>
</dbReference>
<evidence type="ECO:0000256" key="3">
    <source>
        <dbReference type="ARBA" id="ARBA00022989"/>
    </source>
</evidence>
<feature type="transmembrane region" description="Helical" evidence="5">
    <location>
        <begin position="180"/>
        <end position="201"/>
    </location>
</feature>
<dbReference type="EMBL" id="MHMV01000039">
    <property type="protein sequence ID" value="OGZ33786.1"/>
    <property type="molecule type" value="Genomic_DNA"/>
</dbReference>